<name>A0ABR5AHP3_9BACL</name>
<dbReference type="Gene3D" id="3.30.200.20">
    <property type="entry name" value="Phosphorylase Kinase, domain 1"/>
    <property type="match status" value="1"/>
</dbReference>
<feature type="domain" description="Aminoglycoside phosphotransferase" evidence="1">
    <location>
        <begin position="28"/>
        <end position="257"/>
    </location>
</feature>
<comment type="caution">
    <text evidence="2">The sequence shown here is derived from an EMBL/GenBank/DDBJ whole genome shotgun (WGS) entry which is preliminary data.</text>
</comment>
<dbReference type="RefSeq" id="WP_041047872.1">
    <property type="nucleotide sequence ID" value="NZ_JXAK01000019.1"/>
</dbReference>
<dbReference type="InterPro" id="IPR047175">
    <property type="entry name" value="CotS-like"/>
</dbReference>
<dbReference type="SUPFAM" id="SSF56112">
    <property type="entry name" value="Protein kinase-like (PK-like)"/>
    <property type="match status" value="1"/>
</dbReference>
<gene>
    <name evidence="2" type="ORF">SD70_12320</name>
</gene>
<evidence type="ECO:0000313" key="3">
    <source>
        <dbReference type="Proteomes" id="UP000031967"/>
    </source>
</evidence>
<organism evidence="2 3">
    <name type="scientific">Gordoniibacillus kamchatkensis</name>
    <dbReference type="NCBI Taxonomy" id="1590651"/>
    <lineage>
        <taxon>Bacteria</taxon>
        <taxon>Bacillati</taxon>
        <taxon>Bacillota</taxon>
        <taxon>Bacilli</taxon>
        <taxon>Bacillales</taxon>
        <taxon>Paenibacillaceae</taxon>
        <taxon>Gordoniibacillus</taxon>
    </lineage>
</organism>
<accession>A0ABR5AHP3</accession>
<dbReference type="PANTHER" id="PTHR39179:SF3">
    <property type="entry name" value="COTS-RELATED PROTEIN"/>
    <property type="match status" value="1"/>
</dbReference>
<evidence type="ECO:0000259" key="1">
    <source>
        <dbReference type="Pfam" id="PF01636"/>
    </source>
</evidence>
<dbReference type="Proteomes" id="UP000031967">
    <property type="component" value="Unassembled WGS sequence"/>
</dbReference>
<dbReference type="InterPro" id="IPR011009">
    <property type="entry name" value="Kinase-like_dom_sf"/>
</dbReference>
<dbReference type="Gene3D" id="3.90.1200.10">
    <property type="match status" value="1"/>
</dbReference>
<protein>
    <recommendedName>
        <fullName evidence="1">Aminoglycoside phosphotransferase domain-containing protein</fullName>
    </recommendedName>
</protein>
<dbReference type="InterPro" id="IPR002575">
    <property type="entry name" value="Aminoglycoside_PTrfase"/>
</dbReference>
<dbReference type="Pfam" id="PF01636">
    <property type="entry name" value="APH"/>
    <property type="match status" value="1"/>
</dbReference>
<dbReference type="EMBL" id="JXAK01000019">
    <property type="protein sequence ID" value="KIL40539.1"/>
    <property type="molecule type" value="Genomic_DNA"/>
</dbReference>
<proteinExistence type="predicted"/>
<reference evidence="2 3" key="1">
    <citation type="submission" date="2014-12" db="EMBL/GenBank/DDBJ databases">
        <title>Draft genome sequence of Paenibacillus kamchatkensis strain B-2647.</title>
        <authorList>
            <person name="Karlyshev A.V."/>
            <person name="Kudryashova E.B."/>
        </authorList>
    </citation>
    <scope>NUCLEOTIDE SEQUENCE [LARGE SCALE GENOMIC DNA]</scope>
    <source>
        <strain evidence="2 3">VKM B-2647</strain>
    </source>
</reference>
<keyword evidence="3" id="KW-1185">Reference proteome</keyword>
<sequence>MRDNRELVELLHNFGMNPAGIETVKRGVYRVTAPDGELYCLKRMGMPTAQLVWMDSVLLAMRQTGFRSAAWRDPSSAYGKTLYACRSGQSVPYILTPWLTGTVPSSNSLQQLYACAQTLARFHRSGQALNIARKGSVDWLGQWPKLLKARFELMERSIRNVQRGKPSNPFESLLQEHGTWLLERGRQALRLVDNKRYRQLCRAAKQSNAVLCHADSGPNNFVLTGDGPALIDFESMRYDLRIFDLYRLIRLASKKNGWSPLAARTIVDGYTSASGSGLADAELDLLKAWLLFPQKAYRAIRKYDRADTASRRRLSSKLTKGIHGEQPIAEFLEQFIESHGME</sequence>
<evidence type="ECO:0000313" key="2">
    <source>
        <dbReference type="EMBL" id="KIL40539.1"/>
    </source>
</evidence>
<dbReference type="PANTHER" id="PTHR39179">
    <property type="entry name" value="SPORE COAT PROTEIN I"/>
    <property type="match status" value="1"/>
</dbReference>